<dbReference type="Proteomes" id="UP000199245">
    <property type="component" value="Unassembled WGS sequence"/>
</dbReference>
<reference evidence="2 3" key="1">
    <citation type="submission" date="2016-10" db="EMBL/GenBank/DDBJ databases">
        <authorList>
            <person name="de Groot N.N."/>
        </authorList>
    </citation>
    <scope>NUCLEOTIDE SEQUENCE [LARGE SCALE GENOMIC DNA]</scope>
    <source>
        <strain evidence="2 3">R5</strain>
    </source>
</reference>
<dbReference type="RefSeq" id="WP_092082972.1">
    <property type="nucleotide sequence ID" value="NZ_FMZW01000011.1"/>
</dbReference>
<evidence type="ECO:0000256" key="1">
    <source>
        <dbReference type="SAM" id="MobiDB-lite"/>
    </source>
</evidence>
<organism evidence="2 3">
    <name type="scientific">Bradyrhizobium brasilense</name>
    <dbReference type="NCBI Taxonomy" id="1419277"/>
    <lineage>
        <taxon>Bacteria</taxon>
        <taxon>Pseudomonadati</taxon>
        <taxon>Pseudomonadota</taxon>
        <taxon>Alphaproteobacteria</taxon>
        <taxon>Hyphomicrobiales</taxon>
        <taxon>Nitrobacteraceae</taxon>
        <taxon>Bradyrhizobium</taxon>
    </lineage>
</organism>
<dbReference type="AlphaFoldDB" id="A0A1G6UPB0"/>
<sequence length="191" mass="22086">MPRAKRRKPYDPAGAHDRRAQDLPFNAEVATVDVDDPLALEPGEKIVAFRSIRNDPLGRLHAHRQIDDTQYRSGRAFQNDWQKAERGPRAVDTTREFVDRGLRRKPITEGRRQTTLRLNRAEHELGADGSAPLHDVLILGMTMEQVGQRRRLCTQRWQDYFARRLKECLDRLALMYGLATASRVPVKDHQR</sequence>
<evidence type="ECO:0000313" key="3">
    <source>
        <dbReference type="Proteomes" id="UP000199245"/>
    </source>
</evidence>
<evidence type="ECO:0000313" key="2">
    <source>
        <dbReference type="EMBL" id="SDD43131.1"/>
    </source>
</evidence>
<dbReference type="EMBL" id="FMZW01000011">
    <property type="protein sequence ID" value="SDD43131.1"/>
    <property type="molecule type" value="Genomic_DNA"/>
</dbReference>
<proteinExistence type="predicted"/>
<protein>
    <submittedName>
        <fullName evidence="2">Uncharacterized protein</fullName>
    </submittedName>
</protein>
<accession>A0A1G6UPB0</accession>
<name>A0A1G6UPB0_9BRAD</name>
<feature type="region of interest" description="Disordered" evidence="1">
    <location>
        <begin position="1"/>
        <end position="22"/>
    </location>
</feature>
<gene>
    <name evidence="2" type="ORF">SAMN05216337_101156</name>
</gene>